<keyword evidence="5" id="KW-0732">Signal</keyword>
<reference evidence="14" key="2">
    <citation type="journal article" date="2021" name="PeerJ">
        <title>Extensive microbial diversity within the chicken gut microbiome revealed by metagenomics and culture.</title>
        <authorList>
            <person name="Gilroy R."/>
            <person name="Ravi A."/>
            <person name="Getino M."/>
            <person name="Pursley I."/>
            <person name="Horton D.L."/>
            <person name="Alikhan N.F."/>
            <person name="Baker D."/>
            <person name="Gharbi K."/>
            <person name="Hall N."/>
            <person name="Watson M."/>
            <person name="Adriaenssens E.M."/>
            <person name="Foster-Nyarko E."/>
            <person name="Jarju S."/>
            <person name="Secka A."/>
            <person name="Antonio M."/>
            <person name="Oren A."/>
            <person name="Chaudhuri R.R."/>
            <person name="La Ragione R."/>
            <person name="Hildebrand F."/>
            <person name="Pallen M.J."/>
        </authorList>
    </citation>
    <scope>NUCLEOTIDE SEQUENCE</scope>
    <source>
        <strain evidence="14">B1-13419</strain>
    </source>
</reference>
<keyword evidence="9 10" id="KW-0998">Cell outer membrane</keyword>
<evidence type="ECO:0000256" key="10">
    <source>
        <dbReference type="PROSITE-ProRule" id="PRU01360"/>
    </source>
</evidence>
<dbReference type="GO" id="GO:0009279">
    <property type="term" value="C:cell outer membrane"/>
    <property type="evidence" value="ECO:0007669"/>
    <property type="project" value="UniProtKB-SubCell"/>
</dbReference>
<keyword evidence="2 10" id="KW-0813">Transport</keyword>
<dbReference type="Gene3D" id="2.40.170.20">
    <property type="entry name" value="TonB-dependent receptor, beta-barrel domain"/>
    <property type="match status" value="1"/>
</dbReference>
<evidence type="ECO:0000256" key="4">
    <source>
        <dbReference type="ARBA" id="ARBA00022692"/>
    </source>
</evidence>
<name>A0A9D9IN77_9BACT</name>
<evidence type="ECO:0000259" key="13">
    <source>
        <dbReference type="Pfam" id="PF07715"/>
    </source>
</evidence>
<keyword evidence="3 10" id="KW-1134">Transmembrane beta strand</keyword>
<dbReference type="Pfam" id="PF00593">
    <property type="entry name" value="TonB_dep_Rec_b-barrel"/>
    <property type="match status" value="1"/>
</dbReference>
<evidence type="ECO:0000256" key="7">
    <source>
        <dbReference type="ARBA" id="ARBA00023136"/>
    </source>
</evidence>
<evidence type="ECO:0000256" key="2">
    <source>
        <dbReference type="ARBA" id="ARBA00022448"/>
    </source>
</evidence>
<dbReference type="AlphaFoldDB" id="A0A9D9IN77"/>
<organism evidence="14 15">
    <name type="scientific">Candidatus Cryptobacteroides faecigallinarum</name>
    <dbReference type="NCBI Taxonomy" id="2840763"/>
    <lineage>
        <taxon>Bacteria</taxon>
        <taxon>Pseudomonadati</taxon>
        <taxon>Bacteroidota</taxon>
        <taxon>Bacteroidia</taxon>
        <taxon>Bacteroidales</taxon>
        <taxon>Candidatus Cryptobacteroides</taxon>
    </lineage>
</organism>
<dbReference type="PANTHER" id="PTHR30069:SF29">
    <property type="entry name" value="HEMOGLOBIN AND HEMOGLOBIN-HAPTOGLOBIN-BINDING PROTEIN 1-RELATED"/>
    <property type="match status" value="1"/>
</dbReference>
<sequence>MRGAADAGRNDMEESGERTVVIDEKKPIEEAVVTGTRNETDIRHLPFTVSVIGRKQIEQSHEVSLLPILSEQVPGLFVTQRAMMGYGVSEGAAGGISMRGLSGGSGRMMVLIDGHPQYMGLMGHPISDAYQSFLAERVEVLRGPASMLYGSNAMGGVINIVTRRMQDDGVRTNAHVGYGSYNTLETEVTNMVHKKGFSSTVSASYNRTDGHRQDMGFEQYGGYAKVGYEFSDSWDIAADVNVTHFNASNPGTVASPILDADQSITRGVTSARLSNDYGRTSGAVSFFYNWGDHYINDGYEPSKGESPLDYRYRSVDEMMGISLYQSVEMFKGNRLTAGVDWYRIGGRAWNDMVDAASGEPNGEVESIADVVQHEIAGYIDFRQNFGRWLTFDAGVRIDHHSRVGTEWVPQAGLSFHLPYSIELKLSAAKGFRYPTLREMYMFPPQNADLQPERMWNYELAFSQTLLDGALDYGVNVFYIDADNIIMTTRVDGRPRNVNSGHLDNVGVELQAAYRISPHWSVDANYSYVHMDNPVIAAPEHKAYAGASFTEGRWRISTGLQYVNGLYTAVAPDPVQKENFLLWNLRASVRLTGWLSFFVKGDNLLAQQYEINAGFPMPGATFIGGFDISF</sequence>
<accession>A0A9D9IN77</accession>
<keyword evidence="7 10" id="KW-0472">Membrane</keyword>
<dbReference type="InterPro" id="IPR012910">
    <property type="entry name" value="Plug_dom"/>
</dbReference>
<reference evidence="14" key="1">
    <citation type="submission" date="2020-10" db="EMBL/GenBank/DDBJ databases">
        <authorList>
            <person name="Gilroy R."/>
        </authorList>
    </citation>
    <scope>NUCLEOTIDE SEQUENCE</scope>
    <source>
        <strain evidence="14">B1-13419</strain>
    </source>
</reference>
<dbReference type="CDD" id="cd01347">
    <property type="entry name" value="ligand_gated_channel"/>
    <property type="match status" value="1"/>
</dbReference>
<dbReference type="SUPFAM" id="SSF56935">
    <property type="entry name" value="Porins"/>
    <property type="match status" value="1"/>
</dbReference>
<evidence type="ECO:0000256" key="11">
    <source>
        <dbReference type="RuleBase" id="RU003357"/>
    </source>
</evidence>
<protein>
    <submittedName>
        <fullName evidence="14">TonB-dependent receptor</fullName>
    </submittedName>
</protein>
<dbReference type="PANTHER" id="PTHR30069">
    <property type="entry name" value="TONB-DEPENDENT OUTER MEMBRANE RECEPTOR"/>
    <property type="match status" value="1"/>
</dbReference>
<dbReference type="InterPro" id="IPR037066">
    <property type="entry name" value="Plug_dom_sf"/>
</dbReference>
<gene>
    <name evidence="14" type="ORF">IAB91_06295</name>
</gene>
<evidence type="ECO:0000256" key="9">
    <source>
        <dbReference type="ARBA" id="ARBA00023237"/>
    </source>
</evidence>
<comment type="caution">
    <text evidence="14">The sequence shown here is derived from an EMBL/GenBank/DDBJ whole genome shotgun (WGS) entry which is preliminary data.</text>
</comment>
<evidence type="ECO:0000256" key="6">
    <source>
        <dbReference type="ARBA" id="ARBA00023077"/>
    </source>
</evidence>
<evidence type="ECO:0000259" key="12">
    <source>
        <dbReference type="Pfam" id="PF00593"/>
    </source>
</evidence>
<evidence type="ECO:0000256" key="8">
    <source>
        <dbReference type="ARBA" id="ARBA00023170"/>
    </source>
</evidence>
<evidence type="ECO:0000256" key="1">
    <source>
        <dbReference type="ARBA" id="ARBA00004571"/>
    </source>
</evidence>
<comment type="subcellular location">
    <subcellularLocation>
        <location evidence="1 10">Cell outer membrane</location>
        <topology evidence="1 10">Multi-pass membrane protein</topology>
    </subcellularLocation>
</comment>
<feature type="domain" description="TonB-dependent receptor plug" evidence="13">
    <location>
        <begin position="42"/>
        <end position="157"/>
    </location>
</feature>
<evidence type="ECO:0000256" key="3">
    <source>
        <dbReference type="ARBA" id="ARBA00022452"/>
    </source>
</evidence>
<proteinExistence type="inferred from homology"/>
<keyword evidence="8 14" id="KW-0675">Receptor</keyword>
<dbReference type="GO" id="GO:0015344">
    <property type="term" value="F:siderophore uptake transmembrane transporter activity"/>
    <property type="evidence" value="ECO:0007669"/>
    <property type="project" value="TreeGrafter"/>
</dbReference>
<keyword evidence="4 10" id="KW-0812">Transmembrane</keyword>
<evidence type="ECO:0000313" key="14">
    <source>
        <dbReference type="EMBL" id="MBO8474881.1"/>
    </source>
</evidence>
<dbReference type="InterPro" id="IPR036942">
    <property type="entry name" value="Beta-barrel_TonB_sf"/>
</dbReference>
<dbReference type="GO" id="GO:0044718">
    <property type="term" value="P:siderophore transmembrane transport"/>
    <property type="evidence" value="ECO:0007669"/>
    <property type="project" value="TreeGrafter"/>
</dbReference>
<dbReference type="Proteomes" id="UP000823757">
    <property type="component" value="Unassembled WGS sequence"/>
</dbReference>
<dbReference type="PROSITE" id="PS52016">
    <property type="entry name" value="TONB_DEPENDENT_REC_3"/>
    <property type="match status" value="1"/>
</dbReference>
<dbReference type="Gene3D" id="2.170.130.10">
    <property type="entry name" value="TonB-dependent receptor, plug domain"/>
    <property type="match status" value="1"/>
</dbReference>
<dbReference type="InterPro" id="IPR039426">
    <property type="entry name" value="TonB-dep_rcpt-like"/>
</dbReference>
<evidence type="ECO:0000256" key="5">
    <source>
        <dbReference type="ARBA" id="ARBA00022729"/>
    </source>
</evidence>
<keyword evidence="6 11" id="KW-0798">TonB box</keyword>
<feature type="domain" description="TonB-dependent receptor-like beta-barrel" evidence="12">
    <location>
        <begin position="272"/>
        <end position="603"/>
    </location>
</feature>
<dbReference type="Pfam" id="PF07715">
    <property type="entry name" value="Plug"/>
    <property type="match status" value="1"/>
</dbReference>
<dbReference type="EMBL" id="JADIMD010000097">
    <property type="protein sequence ID" value="MBO8474881.1"/>
    <property type="molecule type" value="Genomic_DNA"/>
</dbReference>
<comment type="similarity">
    <text evidence="10 11">Belongs to the TonB-dependent receptor family.</text>
</comment>
<dbReference type="InterPro" id="IPR000531">
    <property type="entry name" value="Beta-barrel_TonB"/>
</dbReference>
<evidence type="ECO:0000313" key="15">
    <source>
        <dbReference type="Proteomes" id="UP000823757"/>
    </source>
</evidence>